<evidence type="ECO:0000259" key="1">
    <source>
        <dbReference type="Pfam" id="PF20280"/>
    </source>
</evidence>
<dbReference type="InterPro" id="IPR009003">
    <property type="entry name" value="Peptidase_S1_PA"/>
</dbReference>
<evidence type="ECO:0000313" key="3">
    <source>
        <dbReference type="Proteomes" id="UP001139701"/>
    </source>
</evidence>
<keyword evidence="3" id="KW-1185">Reference proteome</keyword>
<reference evidence="2" key="1">
    <citation type="submission" date="2022-02" db="EMBL/GenBank/DDBJ databases">
        <title>Acinetobacter A3.8 sp. nov., isolated from Sediment (Zhairuo Island).</title>
        <authorList>
            <person name="Zheng K."/>
        </authorList>
    </citation>
    <scope>NUCLEOTIDE SEQUENCE</scope>
    <source>
        <strain evidence="2">A3.8</strain>
    </source>
</reference>
<feature type="domain" description="ABC-three component systems C-terminal" evidence="1">
    <location>
        <begin position="186"/>
        <end position="403"/>
    </location>
</feature>
<keyword evidence="2" id="KW-0645">Protease</keyword>
<dbReference type="Pfam" id="PF13365">
    <property type="entry name" value="Trypsin_2"/>
    <property type="match status" value="1"/>
</dbReference>
<proteinExistence type="predicted"/>
<keyword evidence="2" id="KW-0378">Hydrolase</keyword>
<dbReference type="Pfam" id="PF20280">
    <property type="entry name" value="CTD4"/>
    <property type="match status" value="1"/>
</dbReference>
<accession>A0A9X1X121</accession>
<dbReference type="InterPro" id="IPR046916">
    <property type="entry name" value="ABC-3C_CTD4"/>
</dbReference>
<dbReference type="Proteomes" id="UP001139701">
    <property type="component" value="Unassembled WGS sequence"/>
</dbReference>
<dbReference type="Gene3D" id="2.40.10.120">
    <property type="match status" value="1"/>
</dbReference>
<dbReference type="GO" id="GO:0008233">
    <property type="term" value="F:peptidase activity"/>
    <property type="evidence" value="ECO:0007669"/>
    <property type="project" value="UniProtKB-KW"/>
</dbReference>
<dbReference type="GO" id="GO:0006508">
    <property type="term" value="P:proteolysis"/>
    <property type="evidence" value="ECO:0007669"/>
    <property type="project" value="UniProtKB-KW"/>
</dbReference>
<dbReference type="SUPFAM" id="SSF50494">
    <property type="entry name" value="Trypsin-like serine proteases"/>
    <property type="match status" value="1"/>
</dbReference>
<dbReference type="RefSeq" id="WP_241570648.1">
    <property type="nucleotide sequence ID" value="NZ_JAKUML010000004.1"/>
</dbReference>
<gene>
    <name evidence="2" type="ORF">MKI79_03315</name>
</gene>
<sequence length="432" mass="48707">MTVFDIMQSYSVRVNGGSGVLVNAMTHDYSYILTAAHVIEGITTHEVIDYQGNSIEVLDILRHSDPFILETLSNDYAVLKVSFQAHVVQKIFNAKDLTHRADLILVGYPNLERTSQTPIKVYGGHMTNVNDDLIFFTIDGIPSRAEIEGMSGGGTYFHKDGLVFLTGVEFRMDASDEDQQYGRVQCHSLQKFHEILEINKSASMIPAHLECFSRVKKKIFAFNVIEPENIRHLKTGLENFTDSLIAGGMPPPYKILEQYGVELLVDPLKSDELNSLELWEAYLEFLVICALMDNCGKTDDVYIEGIKRKRRLMYTSSSDNWIRRLEEFLKTARKLLDENGTLIIASPDAAASTLPPDFRLQKVIKDIAIVPNQGPLAPIDEVESSIYASFSLSHLQGLRKTCVVDIEDKYLAVNSVREQLQLLKEKLNEIIK</sequence>
<comment type="caution">
    <text evidence="2">The sequence shown here is derived from an EMBL/GenBank/DDBJ whole genome shotgun (WGS) entry which is preliminary data.</text>
</comment>
<dbReference type="AlphaFoldDB" id="A0A9X1X121"/>
<organism evidence="2 3">
    <name type="scientific">Acinetobacter sedimenti</name>
    <dbReference type="NCBI Taxonomy" id="2919922"/>
    <lineage>
        <taxon>Bacteria</taxon>
        <taxon>Pseudomonadati</taxon>
        <taxon>Pseudomonadota</taxon>
        <taxon>Gammaproteobacteria</taxon>
        <taxon>Moraxellales</taxon>
        <taxon>Moraxellaceae</taxon>
        <taxon>Acinetobacter</taxon>
    </lineage>
</organism>
<protein>
    <submittedName>
        <fullName evidence="2">Serine protease</fullName>
    </submittedName>
</protein>
<evidence type="ECO:0000313" key="2">
    <source>
        <dbReference type="EMBL" id="MCJ8145946.1"/>
    </source>
</evidence>
<dbReference type="EMBL" id="JAKUML010000004">
    <property type="protein sequence ID" value="MCJ8145946.1"/>
    <property type="molecule type" value="Genomic_DNA"/>
</dbReference>
<name>A0A9X1X121_9GAMM</name>